<dbReference type="SMART" id="SM00797">
    <property type="entry name" value="AHS2"/>
    <property type="match status" value="1"/>
</dbReference>
<dbReference type="Pfam" id="PF02626">
    <property type="entry name" value="CT_A_B"/>
    <property type="match status" value="1"/>
</dbReference>
<sequence length="287" mass="29560">MIEVLRPGPLTTIQDLGRPGLAALGVGPSGAADRRSAALANRLVGNLDTAACLETTYGGLSVRFAARARVAVTGAPCPITRGTRGEAMNAPFTVVAGETVTLGPPSAGVRSYLAVRGGIGVEPILGSRSTDVLSGVGPTAPAAGTRLPIGTDLGSWSTVDVAPVAGPPRGELELRILPGPRDDWFAPEALTRLVSERYTVSAESNRVGARLDGPALTWAREEELPSEGTVVGAIQVPPSGLPVIFLADHPVTGGYPVIGVLVTADVPVAAQAVPGQRIRFRRYSSRR</sequence>
<evidence type="ECO:0000256" key="1">
    <source>
        <dbReference type="ARBA" id="ARBA00022741"/>
    </source>
</evidence>
<keyword evidence="6" id="KW-1185">Reference proteome</keyword>
<dbReference type="PANTHER" id="PTHR43309:SF3">
    <property type="entry name" value="5-OXOPROLINASE SUBUNIT C"/>
    <property type="match status" value="1"/>
</dbReference>
<dbReference type="InterPro" id="IPR052708">
    <property type="entry name" value="PxpC"/>
</dbReference>
<dbReference type="RefSeq" id="WP_168517138.1">
    <property type="nucleotide sequence ID" value="NZ_JAAXLS010000011.1"/>
</dbReference>
<evidence type="ECO:0000256" key="2">
    <source>
        <dbReference type="ARBA" id="ARBA00022801"/>
    </source>
</evidence>
<name>A0ABX1J4X9_9PSEU</name>
<keyword evidence="2" id="KW-0378">Hydrolase</keyword>
<dbReference type="Proteomes" id="UP000715441">
    <property type="component" value="Unassembled WGS sequence"/>
</dbReference>
<evidence type="ECO:0000313" key="6">
    <source>
        <dbReference type="Proteomes" id="UP000715441"/>
    </source>
</evidence>
<feature type="domain" description="Carboxyltransferase" evidence="4">
    <location>
        <begin position="23"/>
        <end position="287"/>
    </location>
</feature>
<proteinExistence type="predicted"/>
<dbReference type="Gene3D" id="2.40.100.10">
    <property type="entry name" value="Cyclophilin-like"/>
    <property type="match status" value="1"/>
</dbReference>
<dbReference type="InterPro" id="IPR003778">
    <property type="entry name" value="CT_A_B"/>
</dbReference>
<evidence type="ECO:0000313" key="5">
    <source>
        <dbReference type="EMBL" id="NKQ54823.1"/>
    </source>
</evidence>
<dbReference type="PANTHER" id="PTHR43309">
    <property type="entry name" value="5-OXOPROLINASE SUBUNIT C"/>
    <property type="match status" value="1"/>
</dbReference>
<keyword evidence="1" id="KW-0547">Nucleotide-binding</keyword>
<dbReference type="NCBIfam" id="TIGR00724">
    <property type="entry name" value="urea_amlyse_rel"/>
    <property type="match status" value="1"/>
</dbReference>
<organism evidence="5 6">
    <name type="scientific">Amycolatopsis acididurans</name>
    <dbReference type="NCBI Taxonomy" id="2724524"/>
    <lineage>
        <taxon>Bacteria</taxon>
        <taxon>Bacillati</taxon>
        <taxon>Actinomycetota</taxon>
        <taxon>Actinomycetes</taxon>
        <taxon>Pseudonocardiales</taxon>
        <taxon>Pseudonocardiaceae</taxon>
        <taxon>Amycolatopsis</taxon>
    </lineage>
</organism>
<evidence type="ECO:0000259" key="4">
    <source>
        <dbReference type="SMART" id="SM00797"/>
    </source>
</evidence>
<reference evidence="5 6" key="1">
    <citation type="submission" date="2020-04" db="EMBL/GenBank/DDBJ databases">
        <title>Novel species.</title>
        <authorList>
            <person name="Teo W.F.A."/>
            <person name="Lipun K."/>
            <person name="Srisuk N."/>
            <person name="Duangmal K."/>
        </authorList>
    </citation>
    <scope>NUCLEOTIDE SEQUENCE [LARGE SCALE GENOMIC DNA]</scope>
    <source>
        <strain evidence="5 6">K13G38</strain>
    </source>
</reference>
<dbReference type="InterPro" id="IPR029000">
    <property type="entry name" value="Cyclophilin-like_dom_sf"/>
</dbReference>
<protein>
    <submittedName>
        <fullName evidence="5">Biotin-dependent carboxyltransferase family protein</fullName>
    </submittedName>
</protein>
<dbReference type="SUPFAM" id="SSF50891">
    <property type="entry name" value="Cyclophilin-like"/>
    <property type="match status" value="1"/>
</dbReference>
<keyword evidence="3" id="KW-0067">ATP-binding</keyword>
<dbReference type="EMBL" id="JAAXLS010000011">
    <property type="protein sequence ID" value="NKQ54823.1"/>
    <property type="molecule type" value="Genomic_DNA"/>
</dbReference>
<gene>
    <name evidence="5" type="ORF">HFP15_18215</name>
</gene>
<evidence type="ECO:0000256" key="3">
    <source>
        <dbReference type="ARBA" id="ARBA00022840"/>
    </source>
</evidence>
<accession>A0ABX1J4X9</accession>
<comment type="caution">
    <text evidence="5">The sequence shown here is derived from an EMBL/GenBank/DDBJ whole genome shotgun (WGS) entry which is preliminary data.</text>
</comment>